<protein>
    <submittedName>
        <fullName evidence="1">Uncharacterized protein</fullName>
    </submittedName>
</protein>
<sequence>MDSPLRRHLTWEVGAESDPLLRVFSMIVRCYGVSCRLDCYTTPSLLKPPRIPSVARESMPIAVQPLIPFTNFRVLFSSISSNLKQYLAYLLNFAIYWATVRLPCLNC</sequence>
<keyword evidence="2" id="KW-1185">Reference proteome</keyword>
<organism evidence="1 2">
    <name type="scientific">Catharanthus roseus</name>
    <name type="common">Madagascar periwinkle</name>
    <name type="synonym">Vinca rosea</name>
    <dbReference type="NCBI Taxonomy" id="4058"/>
    <lineage>
        <taxon>Eukaryota</taxon>
        <taxon>Viridiplantae</taxon>
        <taxon>Streptophyta</taxon>
        <taxon>Embryophyta</taxon>
        <taxon>Tracheophyta</taxon>
        <taxon>Spermatophyta</taxon>
        <taxon>Magnoliopsida</taxon>
        <taxon>eudicotyledons</taxon>
        <taxon>Gunneridae</taxon>
        <taxon>Pentapetalae</taxon>
        <taxon>asterids</taxon>
        <taxon>lamiids</taxon>
        <taxon>Gentianales</taxon>
        <taxon>Apocynaceae</taxon>
        <taxon>Rauvolfioideae</taxon>
        <taxon>Vinceae</taxon>
        <taxon>Catharanthinae</taxon>
        <taxon>Catharanthus</taxon>
    </lineage>
</organism>
<dbReference type="Proteomes" id="UP001060085">
    <property type="component" value="Linkage Group LG03"/>
</dbReference>
<comment type="caution">
    <text evidence="1">The sequence shown here is derived from an EMBL/GenBank/DDBJ whole genome shotgun (WGS) entry which is preliminary data.</text>
</comment>
<evidence type="ECO:0000313" key="1">
    <source>
        <dbReference type="EMBL" id="KAI5673035.1"/>
    </source>
</evidence>
<proteinExistence type="predicted"/>
<name>A0ACC0BK88_CATRO</name>
<gene>
    <name evidence="1" type="ORF">M9H77_13399</name>
</gene>
<reference evidence="2" key="1">
    <citation type="journal article" date="2023" name="Nat. Plants">
        <title>Single-cell RNA sequencing provides a high-resolution roadmap for understanding the multicellular compartmentation of specialized metabolism.</title>
        <authorList>
            <person name="Sun S."/>
            <person name="Shen X."/>
            <person name="Li Y."/>
            <person name="Li Y."/>
            <person name="Wang S."/>
            <person name="Li R."/>
            <person name="Zhang H."/>
            <person name="Shen G."/>
            <person name="Guo B."/>
            <person name="Wei J."/>
            <person name="Xu J."/>
            <person name="St-Pierre B."/>
            <person name="Chen S."/>
            <person name="Sun C."/>
        </authorList>
    </citation>
    <scope>NUCLEOTIDE SEQUENCE [LARGE SCALE GENOMIC DNA]</scope>
</reference>
<evidence type="ECO:0000313" key="2">
    <source>
        <dbReference type="Proteomes" id="UP001060085"/>
    </source>
</evidence>
<accession>A0ACC0BK88</accession>
<dbReference type="EMBL" id="CM044703">
    <property type="protein sequence ID" value="KAI5673035.1"/>
    <property type="molecule type" value="Genomic_DNA"/>
</dbReference>